<evidence type="ECO:0000256" key="5">
    <source>
        <dbReference type="SAM" id="MobiDB-lite"/>
    </source>
</evidence>
<reference evidence="6 7" key="1">
    <citation type="submission" date="2018-08" db="EMBL/GenBank/DDBJ databases">
        <title>Bacillus chawlae sp. nov., Bacillus glennii sp. nov., and Bacillus saganii sp. nov. Isolated from the Vehicle Assembly Building at Kennedy Space Center where the Viking Spacecraft were Assembled.</title>
        <authorList>
            <person name="Seuylemezian A."/>
            <person name="Vaishampayan P."/>
        </authorList>
    </citation>
    <scope>NUCLEOTIDE SEQUENCE [LARGE SCALE GENOMIC DNA]</scope>
    <source>
        <strain evidence="6 7">V44-8</strain>
    </source>
</reference>
<dbReference type="CDD" id="cd06558">
    <property type="entry name" value="crotonase-like"/>
    <property type="match status" value="1"/>
</dbReference>
<dbReference type="NCBIfam" id="NF006100">
    <property type="entry name" value="PRK08252.1"/>
    <property type="match status" value="1"/>
</dbReference>
<comment type="caution">
    <text evidence="6">The sequence shown here is derived from an EMBL/GenBank/DDBJ whole genome shotgun (WGS) entry which is preliminary data.</text>
</comment>
<gene>
    <name evidence="6" type="ORF">D0466_01915</name>
</gene>
<dbReference type="RefSeq" id="WP_117320882.1">
    <property type="nucleotide sequence ID" value="NZ_QVTD01000003.1"/>
</dbReference>
<dbReference type="InterPro" id="IPR018376">
    <property type="entry name" value="Enoyl-CoA_hyd/isom_CS"/>
</dbReference>
<dbReference type="InterPro" id="IPR001753">
    <property type="entry name" value="Enoyl-CoA_hydra/iso"/>
</dbReference>
<dbReference type="EMBL" id="QVTD01000003">
    <property type="protein sequence ID" value="RFU64707.1"/>
    <property type="molecule type" value="Genomic_DNA"/>
</dbReference>
<evidence type="ECO:0000256" key="3">
    <source>
        <dbReference type="ARBA" id="ARBA00023239"/>
    </source>
</evidence>
<sequence length="262" mass="28133">MNYKAITFEKRDKIAIITFNRPEAMNSVNSQLWLETGTALKEFDGDPNLWVAILTGSGEKAFSAGADLKEIAAGGIKTTEEMKEWGFSGIVKNHISKPIIAAVNGFALGGGSEIALACDLIVASEKASFGLPEVKRGLIAAAGGLLRLPRQIPLKVAMHAILTGKSISAEEAKQWGLVNEVVPHGQVLEAAIKLAEEITENAPLAVKASKEIVYHGLDSTISFPPEAWTFNDQYTAEVFGSEDAKEGPRAFAEKRKPNWSGN</sequence>
<protein>
    <submittedName>
        <fullName evidence="6">Enoyl-CoA hydratase</fullName>
    </submittedName>
</protein>
<dbReference type="InterPro" id="IPR029045">
    <property type="entry name" value="ClpP/crotonase-like_dom_sf"/>
</dbReference>
<dbReference type="SUPFAM" id="SSF52096">
    <property type="entry name" value="ClpP/crotonase"/>
    <property type="match status" value="1"/>
</dbReference>
<keyword evidence="7" id="KW-1185">Reference proteome</keyword>
<dbReference type="Proteomes" id="UP000262939">
    <property type="component" value="Unassembled WGS sequence"/>
</dbReference>
<dbReference type="GO" id="GO:0006635">
    <property type="term" value="P:fatty acid beta-oxidation"/>
    <property type="evidence" value="ECO:0007669"/>
    <property type="project" value="TreeGrafter"/>
</dbReference>
<dbReference type="Gene3D" id="1.10.12.10">
    <property type="entry name" value="Lyase 2-enoyl-coa Hydratase, Chain A, domain 2"/>
    <property type="match status" value="1"/>
</dbReference>
<organism evidence="6 7">
    <name type="scientific">Peribacillus glennii</name>
    <dbReference type="NCBI Taxonomy" id="2303991"/>
    <lineage>
        <taxon>Bacteria</taxon>
        <taxon>Bacillati</taxon>
        <taxon>Bacillota</taxon>
        <taxon>Bacilli</taxon>
        <taxon>Bacillales</taxon>
        <taxon>Bacillaceae</taxon>
        <taxon>Peribacillus</taxon>
    </lineage>
</organism>
<dbReference type="GO" id="GO:0016829">
    <property type="term" value="F:lyase activity"/>
    <property type="evidence" value="ECO:0007669"/>
    <property type="project" value="UniProtKB-KW"/>
</dbReference>
<dbReference type="OrthoDB" id="9775794at2"/>
<feature type="compositionally biased region" description="Basic and acidic residues" evidence="5">
    <location>
        <begin position="242"/>
        <end position="256"/>
    </location>
</feature>
<dbReference type="PANTHER" id="PTHR11941">
    <property type="entry name" value="ENOYL-COA HYDRATASE-RELATED"/>
    <property type="match status" value="1"/>
</dbReference>
<evidence type="ECO:0000313" key="7">
    <source>
        <dbReference type="Proteomes" id="UP000262939"/>
    </source>
</evidence>
<dbReference type="Pfam" id="PF00378">
    <property type="entry name" value="ECH_1"/>
    <property type="match status" value="1"/>
</dbReference>
<name>A0A372LEN9_9BACI</name>
<dbReference type="FunFam" id="3.90.226.10:FF:000009">
    <property type="entry name" value="Carnitinyl-CoA dehydratase"/>
    <property type="match status" value="1"/>
</dbReference>
<dbReference type="Gene3D" id="3.90.226.10">
    <property type="entry name" value="2-enoyl-CoA Hydratase, Chain A, domain 1"/>
    <property type="match status" value="1"/>
</dbReference>
<keyword evidence="3" id="KW-0456">Lyase</keyword>
<evidence type="ECO:0000256" key="2">
    <source>
        <dbReference type="ARBA" id="ARBA00023098"/>
    </source>
</evidence>
<evidence type="ECO:0000256" key="4">
    <source>
        <dbReference type="RuleBase" id="RU003707"/>
    </source>
</evidence>
<feature type="region of interest" description="Disordered" evidence="5">
    <location>
        <begin position="241"/>
        <end position="262"/>
    </location>
</feature>
<evidence type="ECO:0000313" key="6">
    <source>
        <dbReference type="EMBL" id="RFU64707.1"/>
    </source>
</evidence>
<dbReference type="InterPro" id="IPR014748">
    <property type="entry name" value="Enoyl-CoA_hydra_C"/>
</dbReference>
<accession>A0A372LEN9</accession>
<keyword evidence="2" id="KW-0443">Lipid metabolism</keyword>
<comment type="similarity">
    <text evidence="1 4">Belongs to the enoyl-CoA hydratase/isomerase family.</text>
</comment>
<dbReference type="PANTHER" id="PTHR11941:SF169">
    <property type="entry name" value="(7AS)-7A-METHYL-1,5-DIOXO-2,3,5,6,7,7A-HEXAHYDRO-1H-INDENE-CARBOXYL-COA HYDROLASE"/>
    <property type="match status" value="1"/>
</dbReference>
<proteinExistence type="inferred from homology"/>
<evidence type="ECO:0000256" key="1">
    <source>
        <dbReference type="ARBA" id="ARBA00005254"/>
    </source>
</evidence>
<dbReference type="AlphaFoldDB" id="A0A372LEN9"/>
<dbReference type="PROSITE" id="PS00166">
    <property type="entry name" value="ENOYL_COA_HYDRATASE"/>
    <property type="match status" value="1"/>
</dbReference>